<dbReference type="PROSITE" id="PS51406">
    <property type="entry name" value="FIBRINOGEN_C_2"/>
    <property type="match status" value="2"/>
</dbReference>
<dbReference type="EMBL" id="CAJPWZ010000004">
    <property type="protein sequence ID" value="CAG2184390.1"/>
    <property type="molecule type" value="Genomic_DNA"/>
</dbReference>
<dbReference type="InterPro" id="IPR036056">
    <property type="entry name" value="Fibrinogen-like_C"/>
</dbReference>
<dbReference type="AlphaFoldDB" id="A0A8S3PMA3"/>
<dbReference type="InterPro" id="IPR050373">
    <property type="entry name" value="Fibrinogen_C-term_domain"/>
</dbReference>
<dbReference type="GO" id="GO:0005615">
    <property type="term" value="C:extracellular space"/>
    <property type="evidence" value="ECO:0007669"/>
    <property type="project" value="TreeGrafter"/>
</dbReference>
<dbReference type="PANTHER" id="PTHR19143">
    <property type="entry name" value="FIBRINOGEN/TENASCIN/ANGIOPOEITIN"/>
    <property type="match status" value="1"/>
</dbReference>
<comment type="caution">
    <text evidence="2">The sequence shown here is derived from an EMBL/GenBank/DDBJ whole genome shotgun (WGS) entry which is preliminary data.</text>
</comment>
<dbReference type="OrthoDB" id="6093375at2759"/>
<gene>
    <name evidence="2" type="ORF">MEDL_100</name>
</gene>
<organism evidence="2 3">
    <name type="scientific">Mytilus edulis</name>
    <name type="common">Blue mussel</name>
    <dbReference type="NCBI Taxonomy" id="6550"/>
    <lineage>
        <taxon>Eukaryota</taxon>
        <taxon>Metazoa</taxon>
        <taxon>Spiralia</taxon>
        <taxon>Lophotrochozoa</taxon>
        <taxon>Mollusca</taxon>
        <taxon>Bivalvia</taxon>
        <taxon>Autobranchia</taxon>
        <taxon>Pteriomorphia</taxon>
        <taxon>Mytilida</taxon>
        <taxon>Mytiloidea</taxon>
        <taxon>Mytilidae</taxon>
        <taxon>Mytilinae</taxon>
        <taxon>Mytilus</taxon>
    </lineage>
</organism>
<evidence type="ECO:0000313" key="2">
    <source>
        <dbReference type="EMBL" id="CAG2184390.1"/>
    </source>
</evidence>
<dbReference type="SUPFAM" id="SSF56496">
    <property type="entry name" value="Fibrinogen C-terminal domain-like"/>
    <property type="match status" value="2"/>
</dbReference>
<accession>A0A8S3PMA3</accession>
<reference evidence="2" key="1">
    <citation type="submission" date="2021-03" db="EMBL/GenBank/DDBJ databases">
        <authorList>
            <person name="Bekaert M."/>
        </authorList>
    </citation>
    <scope>NUCLEOTIDE SEQUENCE</scope>
</reference>
<evidence type="ECO:0000313" key="3">
    <source>
        <dbReference type="Proteomes" id="UP000683360"/>
    </source>
</evidence>
<keyword evidence="3" id="KW-1185">Reference proteome</keyword>
<protein>
    <recommendedName>
        <fullName evidence="1">Fibrinogen C-terminal domain-containing protein</fullName>
    </recommendedName>
</protein>
<proteinExistence type="predicted"/>
<feature type="domain" description="Fibrinogen C-terminal" evidence="1">
    <location>
        <begin position="3"/>
        <end position="49"/>
    </location>
</feature>
<dbReference type="SMART" id="SM00186">
    <property type="entry name" value="FBG"/>
    <property type="match status" value="1"/>
</dbReference>
<name>A0A8S3PMA3_MYTED</name>
<dbReference type="Gene3D" id="3.90.215.10">
    <property type="entry name" value="Gamma Fibrinogen, chain A, domain 1"/>
    <property type="match status" value="2"/>
</dbReference>
<dbReference type="InterPro" id="IPR002181">
    <property type="entry name" value="Fibrinogen_a/b/g_C_dom"/>
</dbReference>
<sequence length="247" mass="28058">MRPNVTKLPRECSDIEMTNPADGVYTIYPDGKRAVPVYCDMTTANFRWTQMFSGKQELDKQYNYKDTPVTVVNNGGQECLSCSNIETVQDCQHYIVCDNTEVCYKQKFATESGGTSYDFGCSQPKTCNHLIGSIFGKRSEGHHIICSGCCNNTRLCNQDITCLNVKTNNTRVPQECSDINIKNRTDGVYTIYPDGQRATPVYCDMTTKNLSWTVIQRRINGFIDFYRGWSAYKDGFGDVNSEYWLGR</sequence>
<dbReference type="Pfam" id="PF00147">
    <property type="entry name" value="Fibrinogen_C"/>
    <property type="match status" value="2"/>
</dbReference>
<dbReference type="Proteomes" id="UP000683360">
    <property type="component" value="Unassembled WGS sequence"/>
</dbReference>
<dbReference type="InterPro" id="IPR014716">
    <property type="entry name" value="Fibrinogen_a/b/g_C_1"/>
</dbReference>
<dbReference type="NCBIfam" id="NF040941">
    <property type="entry name" value="GGGWT_bact"/>
    <property type="match status" value="2"/>
</dbReference>
<feature type="domain" description="Fibrinogen C-terminal" evidence="1">
    <location>
        <begin position="167"/>
        <end position="247"/>
    </location>
</feature>
<evidence type="ECO:0000259" key="1">
    <source>
        <dbReference type="PROSITE" id="PS51406"/>
    </source>
</evidence>